<organism evidence="1">
    <name type="scientific">Siphoviridae sp. ctb3910</name>
    <dbReference type="NCBI Taxonomy" id="2827897"/>
    <lineage>
        <taxon>Viruses</taxon>
        <taxon>Duplodnaviria</taxon>
        <taxon>Heunggongvirae</taxon>
        <taxon>Uroviricota</taxon>
        <taxon>Caudoviricetes</taxon>
    </lineage>
</organism>
<protein>
    <submittedName>
        <fullName evidence="1">Uncharacterized protein</fullName>
    </submittedName>
</protein>
<proteinExistence type="predicted"/>
<name>A0A8S5S8Y3_9CAUD</name>
<evidence type="ECO:0000313" key="1">
    <source>
        <dbReference type="EMBL" id="DAF47275.1"/>
    </source>
</evidence>
<sequence>MKVPLISTYVQIKDEDEPRKTYKVSSMPLDSNEGLKYRLEGINRVFLESELIFIDPSNLIIDKEDL</sequence>
<accession>A0A8S5S8Y3</accession>
<dbReference type="EMBL" id="BK032552">
    <property type="protein sequence ID" value="DAF47275.1"/>
    <property type="molecule type" value="Genomic_DNA"/>
</dbReference>
<reference evidence="1" key="1">
    <citation type="journal article" date="2021" name="Proc. Natl. Acad. Sci. U.S.A.">
        <title>A Catalog of Tens of Thousands of Viruses from Human Metagenomes Reveals Hidden Associations with Chronic Diseases.</title>
        <authorList>
            <person name="Tisza M.J."/>
            <person name="Buck C.B."/>
        </authorList>
    </citation>
    <scope>NUCLEOTIDE SEQUENCE</scope>
    <source>
        <strain evidence="1">Ctb3910</strain>
    </source>
</reference>